<keyword evidence="2" id="KW-0808">Transferase</keyword>
<dbReference type="Pfam" id="PF00534">
    <property type="entry name" value="Glycos_transf_1"/>
    <property type="match status" value="1"/>
</dbReference>
<dbReference type="GO" id="GO:0016020">
    <property type="term" value="C:membrane"/>
    <property type="evidence" value="ECO:0007669"/>
    <property type="project" value="TreeGrafter"/>
</dbReference>
<dbReference type="InterPro" id="IPR038013">
    <property type="entry name" value="ALG11"/>
</dbReference>
<comment type="caution">
    <text evidence="2">The sequence shown here is derived from an EMBL/GenBank/DDBJ whole genome shotgun (WGS) entry which is preliminary data.</text>
</comment>
<sequence length="288" mass="33340">MEQARREYDLVIDTESNMPLPADMVYMHFPAILERVERSGVQWMLYNKLVELLTKRLTVPRAGKVFANPTWTTHMVYRAYRVIADVFHPPVDVEYYGEVSTNEKRERQVVVISRFTPEKGLEHVLNVAERMPDYRFIIIGSTQPSSGEVLNKLNTMIDELKLVNVELKLNASREELRGMLRDAMFYLHPPYPEHFGISIVEAMSAGLIPIVYRDGGAWYDVVSKVSSMLGYSDIDSVPGIIKKFENNKELYIKLKNKSIEVSSTFTYESFRKNLVEKINYMLRVKKLS</sequence>
<organism evidence="2">
    <name type="scientific">Thermosphaera aggregans</name>
    <dbReference type="NCBI Taxonomy" id="54254"/>
    <lineage>
        <taxon>Archaea</taxon>
        <taxon>Thermoproteota</taxon>
        <taxon>Thermoprotei</taxon>
        <taxon>Desulfurococcales</taxon>
        <taxon>Desulfurococcaceae</taxon>
        <taxon>Thermosphaera</taxon>
    </lineage>
</organism>
<dbReference type="GO" id="GO:0004377">
    <property type="term" value="F:GDP-Man:Man(3)GlcNAc(2)-PP-Dol alpha-1,2-mannosyltransferase activity"/>
    <property type="evidence" value="ECO:0007669"/>
    <property type="project" value="InterPro"/>
</dbReference>
<proteinExistence type="predicted"/>
<dbReference type="InterPro" id="IPR001296">
    <property type="entry name" value="Glyco_trans_1"/>
</dbReference>
<dbReference type="AlphaFoldDB" id="A0A7C2BKH8"/>
<dbReference type="GO" id="GO:0006487">
    <property type="term" value="P:protein N-linked glycosylation"/>
    <property type="evidence" value="ECO:0007669"/>
    <property type="project" value="TreeGrafter"/>
</dbReference>
<dbReference type="Gene3D" id="3.40.50.2000">
    <property type="entry name" value="Glycogen Phosphorylase B"/>
    <property type="match status" value="1"/>
</dbReference>
<evidence type="ECO:0000259" key="1">
    <source>
        <dbReference type="Pfam" id="PF00534"/>
    </source>
</evidence>
<accession>A0A7C2BKH8</accession>
<protein>
    <submittedName>
        <fullName evidence="2">Glycosyltransferase</fullName>
    </submittedName>
</protein>
<dbReference type="EMBL" id="DSJT01000016">
    <property type="protein sequence ID" value="HEF87269.1"/>
    <property type="molecule type" value="Genomic_DNA"/>
</dbReference>
<gene>
    <name evidence="2" type="ORF">ENP55_03050</name>
</gene>
<dbReference type="PANTHER" id="PTHR45919:SF1">
    <property type="entry name" value="GDP-MAN:MAN(3)GLCNAC(2)-PP-DOL ALPHA-1,2-MANNOSYLTRANSFERASE"/>
    <property type="match status" value="1"/>
</dbReference>
<dbReference type="SUPFAM" id="SSF53756">
    <property type="entry name" value="UDP-Glycosyltransferase/glycogen phosphorylase"/>
    <property type="match status" value="1"/>
</dbReference>
<evidence type="ECO:0000313" key="2">
    <source>
        <dbReference type="EMBL" id="HEF87269.1"/>
    </source>
</evidence>
<reference evidence="2" key="1">
    <citation type="journal article" date="2020" name="mSystems">
        <title>Genome- and Community-Level Interaction Insights into Carbon Utilization and Element Cycling Functions of Hydrothermarchaeota in Hydrothermal Sediment.</title>
        <authorList>
            <person name="Zhou Z."/>
            <person name="Liu Y."/>
            <person name="Xu W."/>
            <person name="Pan J."/>
            <person name="Luo Z.H."/>
            <person name="Li M."/>
        </authorList>
    </citation>
    <scope>NUCLEOTIDE SEQUENCE [LARGE SCALE GENOMIC DNA]</scope>
    <source>
        <strain evidence="2">SpSt-23</strain>
    </source>
</reference>
<name>A0A7C2BKH8_9CREN</name>
<dbReference type="PANTHER" id="PTHR45919">
    <property type="entry name" value="GDP-MAN:MAN(3)GLCNAC(2)-PP-DOL ALPHA-1,2-MANNOSYLTRANSFERASE"/>
    <property type="match status" value="1"/>
</dbReference>
<feature type="domain" description="Glycosyl transferase family 1" evidence="1">
    <location>
        <begin position="101"/>
        <end position="258"/>
    </location>
</feature>